<reference evidence="3 4" key="1">
    <citation type="submission" date="2016-11" db="EMBL/GenBank/DDBJ databases">
        <authorList>
            <person name="Varghese N."/>
            <person name="Submissions S."/>
        </authorList>
    </citation>
    <scope>NUCLEOTIDE SEQUENCE [LARGE SCALE GENOMIC DNA]</scope>
    <source>
        <strain evidence="3 4">NFR18</strain>
    </source>
</reference>
<proteinExistence type="predicted"/>
<dbReference type="Gene3D" id="1.20.144.10">
    <property type="entry name" value="Phosphatidic acid phosphatase type 2/haloperoxidase"/>
    <property type="match status" value="1"/>
</dbReference>
<dbReference type="CDD" id="cd03386">
    <property type="entry name" value="PAP2_Aur1_like"/>
    <property type="match status" value="1"/>
</dbReference>
<feature type="transmembrane region" description="Helical" evidence="1">
    <location>
        <begin position="56"/>
        <end position="73"/>
    </location>
</feature>
<dbReference type="AlphaFoldDB" id="A0AB38CC07"/>
<evidence type="ECO:0000313" key="4">
    <source>
        <dbReference type="Proteomes" id="UP000182489"/>
    </source>
</evidence>
<gene>
    <name evidence="3" type="ORF">SAMN03097694_4019</name>
</gene>
<evidence type="ECO:0000313" key="3">
    <source>
        <dbReference type="EMBL" id="SFX96899.1"/>
    </source>
</evidence>
<name>A0AB38CC07_9BURK</name>
<evidence type="ECO:0000256" key="1">
    <source>
        <dbReference type="SAM" id="Phobius"/>
    </source>
</evidence>
<feature type="transmembrane region" description="Helical" evidence="1">
    <location>
        <begin position="80"/>
        <end position="99"/>
    </location>
</feature>
<dbReference type="Proteomes" id="UP000182489">
    <property type="component" value="Unassembled WGS sequence"/>
</dbReference>
<protein>
    <submittedName>
        <fullName evidence="3">PAP2 superfamily protein</fullName>
    </submittedName>
</protein>
<dbReference type="InterPro" id="IPR026841">
    <property type="entry name" value="Aur1/Ipt1"/>
</dbReference>
<dbReference type="Pfam" id="PF14378">
    <property type="entry name" value="PAP2_3"/>
    <property type="match status" value="1"/>
</dbReference>
<comment type="caution">
    <text evidence="3">The sequence shown here is derived from an EMBL/GenBank/DDBJ whole genome shotgun (WGS) entry which is preliminary data.</text>
</comment>
<dbReference type="GO" id="GO:0016020">
    <property type="term" value="C:membrane"/>
    <property type="evidence" value="ECO:0007669"/>
    <property type="project" value="UniProtKB-SubCell"/>
</dbReference>
<feature type="transmembrane region" description="Helical" evidence="1">
    <location>
        <begin position="12"/>
        <end position="30"/>
    </location>
</feature>
<keyword evidence="1" id="KW-1133">Transmembrane helix</keyword>
<organism evidence="3 4">
    <name type="scientific">Janthinobacterium lividum</name>
    <dbReference type="NCBI Taxonomy" id="29581"/>
    <lineage>
        <taxon>Bacteria</taxon>
        <taxon>Pseudomonadati</taxon>
        <taxon>Pseudomonadota</taxon>
        <taxon>Betaproteobacteria</taxon>
        <taxon>Burkholderiales</taxon>
        <taxon>Oxalobacteraceae</taxon>
        <taxon>Janthinobacterium</taxon>
    </lineage>
</organism>
<dbReference type="EMBL" id="FPKH01000004">
    <property type="protein sequence ID" value="SFX96899.1"/>
    <property type="molecule type" value="Genomic_DNA"/>
</dbReference>
<keyword evidence="1" id="KW-0812">Transmembrane</keyword>
<keyword evidence="1" id="KW-0472">Membrane</keyword>
<feature type="domain" description="Inositolphosphotransferase Aur1/Ipt1" evidence="2">
    <location>
        <begin position="57"/>
        <end position="191"/>
    </location>
</feature>
<accession>A0AB38CC07</accession>
<sequence>MKSVDTMTLYSRLLHLLAGWGSVGLVYFSSDLLQGQGVLLPETAIDRAIPYSDSAIWLYLSFFILIPYAYLAADAARVRWLARAMALSAVLCGVVFLLYPTTLAYPPVGEGNAWSTQALRMLQAADSTQNCLPSLHGALTLLCVWALCDKRHLVRSALAVVLGVAICYAIIALRRHVSIDLAAGLAVGIAGGMLAKMQVSLAARRAVSIKTAP</sequence>
<evidence type="ECO:0000259" key="2">
    <source>
        <dbReference type="Pfam" id="PF14378"/>
    </source>
</evidence>
<feature type="transmembrane region" description="Helical" evidence="1">
    <location>
        <begin position="177"/>
        <end position="195"/>
    </location>
</feature>
<feature type="transmembrane region" description="Helical" evidence="1">
    <location>
        <begin position="153"/>
        <end position="171"/>
    </location>
</feature>